<dbReference type="PROSITE" id="PS50263">
    <property type="entry name" value="CN_HYDROLASE"/>
    <property type="match status" value="3"/>
</dbReference>
<dbReference type="InterPro" id="IPR003010">
    <property type="entry name" value="C-N_Hydrolase"/>
</dbReference>
<keyword evidence="2" id="KW-0378">Hydrolase</keyword>
<evidence type="ECO:0000256" key="1">
    <source>
        <dbReference type="ARBA" id="ARBA00008225"/>
    </source>
</evidence>
<dbReference type="Pfam" id="PF19018">
    <property type="entry name" value="Vanin_C"/>
    <property type="match status" value="3"/>
</dbReference>
<organism evidence="5 6">
    <name type="scientific">Tegillarca granosa</name>
    <name type="common">Malaysian cockle</name>
    <name type="synonym">Anadara granosa</name>
    <dbReference type="NCBI Taxonomy" id="220873"/>
    <lineage>
        <taxon>Eukaryota</taxon>
        <taxon>Metazoa</taxon>
        <taxon>Spiralia</taxon>
        <taxon>Lophotrochozoa</taxon>
        <taxon>Mollusca</taxon>
        <taxon>Bivalvia</taxon>
        <taxon>Autobranchia</taxon>
        <taxon>Pteriomorphia</taxon>
        <taxon>Arcoida</taxon>
        <taxon>Arcoidea</taxon>
        <taxon>Arcidae</taxon>
        <taxon>Tegillarca</taxon>
    </lineage>
</organism>
<keyword evidence="3" id="KW-0472">Membrane</keyword>
<feature type="domain" description="CN hydrolase" evidence="4">
    <location>
        <begin position="461"/>
        <end position="738"/>
    </location>
</feature>
<protein>
    <recommendedName>
        <fullName evidence="4">CN hydrolase domain-containing protein</fullName>
    </recommendedName>
</protein>
<name>A0ABQ9FBS2_TEGGR</name>
<sequence>MYYLYSSNIANVLKIGSMIPGSGRLIVASFLMKRQALRNMMDNLQVIKAISQKASKKGAKLIVLPVYGIFLPASLIGLDKTKLVPYLEFIPNPKTISWNPCDNPGRFLDVDVQIFLSCLAKNNSIYVVANYGDLQPCQTDPNCPSSGHLQFNTKIVYDNRGTFIAKYHKFNLYYEFHFDTPKQADITTFQTPFGTFGVFTCFDVLFHEPTIELIEKQGVRNIVFPTAWIDKFPFFISVQFHSAFAIGSGINFLSSNLHLPSYKFHGSGIYTPNGAAKYYYNVRTDEGRLLVADIPILEKFSKTQKTSAVTTTYKTVSASNDQSQFRVRISCDQFNMVRINNRFGNVSVCHNTLCCSLSYQMTSDDKEFTFGAFDGLHRFYYVQICTYLKCRDSNHKSCGLFTNTSTTYFKDIEIGGNFPGTYIYPEILLSKDGELTLSTFQKWQHNHNVLVLNGTSEFPLLSVSLFSRVYKLLSRRQALRNMMDNLQVIKAISQKASKKGAKLIVLPVYGIFLPASLIGLDKTKLVPYLEFIPNPKTISWNPCDNPGRFLDVDVQIFLSCLAKNNSIYVVANYGDLQPCQTDPNCPSSGHLQFNTNIVYDNRGTFIAKYHKFNLYYEFHFDTPKQADITTFQTPFGTFGVFTCFDVLFHEPTIELIEKQGVRNIVFPTAWIDKFPFFISVQFHSAFAIGSGINFLSSNLHLPSYKFHGSGIYTPNGAAKYYYNVRTDEGRLLVADIPILEKFSKTQKTSAVTTTYKTVSASNDQSQFRVRISRDQFNMVRINNRFGNVSVCHNTLCCSLSYQMTSDDKEFAFGAFDGLHRFYYVQICTYLKCRDSNHKSCGLFTNTSTTYFKDIEIGGNFPGTYIYPEILLSKDGELTLSTFQKWQHNHNVLVLNGTSEFPLLSVSLFSRVYSKDRATDISNQRMVKVSVYEHNVTLPPIVKNVVTRLEALRNMMINLEAIKARTEEASKQGAKLIVLPEYGFFGPAPLVGLDKTKLVPYLEFIPNPKTVSWNPCDNPGRFPDVDVQIFLSCLAKNNSIYVVANYGDLQPCQNDPNCPSSGHLQFNTNIVYDNRGTFIAKYQKFNLFYEFHFDTPTLAEIITFQTPFGTFGVFTCFDILFHDPAIELIEKGVRNIVFPTAWMDEFPFFFSVQFHSAFAIGSGINFLASNLHLPSYEFHGSGIYTPNGAAKYYYDVQTNEGRLLVADIPVLEKFSKTQKTSTIKTTNKTVSVTDYQSQFSVPLFHDYFNIVQVNNRLGSTSVCHNKLCCSLSYQITGNDERFVFGAFDGLHTYAGRYYLQICALLKCRDSNHESCGLFTNTSTTYFKDIAIEGNFSGAYIFPEILFSKDGELTLSTFQKWQHNQNVLVLNGTSEFPLLSASLFSRVYSKDTEPGISTTGILKTGISSADDLNHKKI</sequence>
<evidence type="ECO:0000313" key="5">
    <source>
        <dbReference type="EMBL" id="KAJ8314778.1"/>
    </source>
</evidence>
<dbReference type="Proteomes" id="UP001217089">
    <property type="component" value="Unassembled WGS sequence"/>
</dbReference>
<proteinExistence type="inferred from homology"/>
<dbReference type="PANTHER" id="PTHR10609:SF27">
    <property type="entry name" value="CN HYDROLASE DOMAIN-CONTAINING PROTEIN-RELATED"/>
    <property type="match status" value="1"/>
</dbReference>
<feature type="transmembrane region" description="Helical" evidence="3">
    <location>
        <begin position="12"/>
        <end position="32"/>
    </location>
</feature>
<comment type="similarity">
    <text evidence="1">Belongs to the carbon-nitrogen hydrolase superfamily. BTD/VNN family.</text>
</comment>
<evidence type="ECO:0000256" key="2">
    <source>
        <dbReference type="ARBA" id="ARBA00022801"/>
    </source>
</evidence>
<dbReference type="InterPro" id="IPR036526">
    <property type="entry name" value="C-N_Hydrolase_sf"/>
</dbReference>
<dbReference type="SUPFAM" id="SSF56317">
    <property type="entry name" value="Carbon-nitrogen hydrolase"/>
    <property type="match status" value="3"/>
</dbReference>
<keyword evidence="3" id="KW-0812">Transmembrane</keyword>
<reference evidence="5 6" key="1">
    <citation type="submission" date="2022-12" db="EMBL/GenBank/DDBJ databases">
        <title>Chromosome-level genome of Tegillarca granosa.</title>
        <authorList>
            <person name="Kim J."/>
        </authorList>
    </citation>
    <scope>NUCLEOTIDE SEQUENCE [LARGE SCALE GENOMIC DNA]</scope>
    <source>
        <strain evidence="5">Teg-2019</strain>
        <tissue evidence="5">Adductor muscle</tissue>
    </source>
</reference>
<gene>
    <name evidence="5" type="ORF">KUTeg_006928</name>
</gene>
<keyword evidence="6" id="KW-1185">Reference proteome</keyword>
<dbReference type="InterPro" id="IPR040154">
    <property type="entry name" value="Biotinidase/VNN"/>
</dbReference>
<dbReference type="InterPro" id="IPR043957">
    <property type="entry name" value="Vanin_C"/>
</dbReference>
<dbReference type="EMBL" id="JARBDR010000337">
    <property type="protein sequence ID" value="KAJ8314778.1"/>
    <property type="molecule type" value="Genomic_DNA"/>
</dbReference>
<feature type="domain" description="CN hydrolase" evidence="4">
    <location>
        <begin position="23"/>
        <end position="296"/>
    </location>
</feature>
<evidence type="ECO:0000256" key="3">
    <source>
        <dbReference type="SAM" id="Phobius"/>
    </source>
</evidence>
<evidence type="ECO:0000313" key="6">
    <source>
        <dbReference type="Proteomes" id="UP001217089"/>
    </source>
</evidence>
<evidence type="ECO:0000259" key="4">
    <source>
        <dbReference type="PROSITE" id="PS50263"/>
    </source>
</evidence>
<accession>A0ABQ9FBS2</accession>
<dbReference type="Pfam" id="PF00795">
    <property type="entry name" value="CN_hydrolase"/>
    <property type="match status" value="3"/>
</dbReference>
<dbReference type="Gene3D" id="3.60.110.10">
    <property type="entry name" value="Carbon-nitrogen hydrolase"/>
    <property type="match status" value="3"/>
</dbReference>
<comment type="caution">
    <text evidence="5">The sequence shown here is derived from an EMBL/GenBank/DDBJ whole genome shotgun (WGS) entry which is preliminary data.</text>
</comment>
<feature type="domain" description="CN hydrolase" evidence="4">
    <location>
        <begin position="940"/>
        <end position="1209"/>
    </location>
</feature>
<feature type="transmembrane region" description="Helical" evidence="3">
    <location>
        <begin position="61"/>
        <end position="78"/>
    </location>
</feature>
<dbReference type="PANTHER" id="PTHR10609">
    <property type="entry name" value="BIOTINIDASE-RELATED"/>
    <property type="match status" value="1"/>
</dbReference>
<keyword evidence="3" id="KW-1133">Transmembrane helix</keyword>